<evidence type="ECO:0000259" key="1">
    <source>
        <dbReference type="PROSITE" id="PS51186"/>
    </source>
</evidence>
<dbReference type="Proteomes" id="UP000281128">
    <property type="component" value="Unassembled WGS sequence"/>
</dbReference>
<protein>
    <submittedName>
        <fullName evidence="2">N-acetyltransferase</fullName>
    </submittedName>
</protein>
<reference evidence="2 3" key="1">
    <citation type="submission" date="2018-09" db="EMBL/GenBank/DDBJ databases">
        <title>Roseovarius spongiae sp. nov., isolated from a marine sponge.</title>
        <authorList>
            <person name="Zhuang L."/>
            <person name="Luo L."/>
        </authorList>
    </citation>
    <scope>NUCLEOTIDE SEQUENCE [LARGE SCALE GENOMIC DNA]</scope>
    <source>
        <strain evidence="2 3">HN-E21</strain>
    </source>
</reference>
<dbReference type="PANTHER" id="PTHR43792:SF1">
    <property type="entry name" value="N-ACETYLTRANSFERASE DOMAIN-CONTAINING PROTEIN"/>
    <property type="match status" value="1"/>
</dbReference>
<dbReference type="Pfam" id="PF13302">
    <property type="entry name" value="Acetyltransf_3"/>
    <property type="match status" value="1"/>
</dbReference>
<dbReference type="SUPFAM" id="SSF55729">
    <property type="entry name" value="Acyl-CoA N-acyltransferases (Nat)"/>
    <property type="match status" value="1"/>
</dbReference>
<evidence type="ECO:0000313" key="3">
    <source>
        <dbReference type="Proteomes" id="UP000281128"/>
    </source>
</evidence>
<dbReference type="Gene3D" id="3.40.630.30">
    <property type="match status" value="1"/>
</dbReference>
<dbReference type="InterPro" id="IPR016181">
    <property type="entry name" value="Acyl_CoA_acyltransferase"/>
</dbReference>
<dbReference type="GO" id="GO:0016747">
    <property type="term" value="F:acyltransferase activity, transferring groups other than amino-acyl groups"/>
    <property type="evidence" value="ECO:0007669"/>
    <property type="project" value="InterPro"/>
</dbReference>
<dbReference type="PROSITE" id="PS51186">
    <property type="entry name" value="GNAT"/>
    <property type="match status" value="1"/>
</dbReference>
<feature type="domain" description="N-acetyltransferase" evidence="1">
    <location>
        <begin position="16"/>
        <end position="174"/>
    </location>
</feature>
<name>A0A3A8B7M5_9RHOB</name>
<dbReference type="EMBL" id="RAPE01000005">
    <property type="protein sequence ID" value="RKF12899.1"/>
    <property type="molecule type" value="Genomic_DNA"/>
</dbReference>
<comment type="caution">
    <text evidence="2">The sequence shown here is derived from an EMBL/GenBank/DDBJ whole genome shotgun (WGS) entry which is preliminary data.</text>
</comment>
<evidence type="ECO:0000313" key="2">
    <source>
        <dbReference type="EMBL" id="RKF12899.1"/>
    </source>
</evidence>
<dbReference type="InterPro" id="IPR000182">
    <property type="entry name" value="GNAT_dom"/>
</dbReference>
<sequence length="174" mass="19341">MTMPLVAIPVVETPDLLLRGYRESDFDAIADFGCSERARFVGGPHDRWACWRAFLAGMGHWVLRGYGMWVVEHRETGRVAGRVGMILNDGWHEPELGWHIFDGFEGQGYAYQAAYAARAYAARHQGLDGVISYIDAGNTRSLRLAERLGASFEREATLLGAPCRIYRHPTVGGA</sequence>
<organism evidence="2 3">
    <name type="scientific">Roseovarius spongiae</name>
    <dbReference type="NCBI Taxonomy" id="2320272"/>
    <lineage>
        <taxon>Bacteria</taxon>
        <taxon>Pseudomonadati</taxon>
        <taxon>Pseudomonadota</taxon>
        <taxon>Alphaproteobacteria</taxon>
        <taxon>Rhodobacterales</taxon>
        <taxon>Roseobacteraceae</taxon>
        <taxon>Roseovarius</taxon>
    </lineage>
</organism>
<dbReference type="OrthoDB" id="6293260at2"/>
<proteinExistence type="predicted"/>
<gene>
    <name evidence="2" type="ORF">D6850_15445</name>
</gene>
<dbReference type="InterPro" id="IPR051531">
    <property type="entry name" value="N-acetyltransferase"/>
</dbReference>
<accession>A0A3A8B7M5</accession>
<keyword evidence="3" id="KW-1185">Reference proteome</keyword>
<keyword evidence="2" id="KW-0808">Transferase</keyword>
<dbReference type="AlphaFoldDB" id="A0A3A8B7M5"/>
<dbReference type="RefSeq" id="WP_121168513.1">
    <property type="nucleotide sequence ID" value="NZ_RAPE01000005.1"/>
</dbReference>
<dbReference type="PANTHER" id="PTHR43792">
    <property type="entry name" value="GNAT FAMILY, PUTATIVE (AFU_ORTHOLOGUE AFUA_3G00765)-RELATED-RELATED"/>
    <property type="match status" value="1"/>
</dbReference>